<feature type="compositionally biased region" description="Basic and acidic residues" evidence="14">
    <location>
        <begin position="452"/>
        <end position="466"/>
    </location>
</feature>
<dbReference type="PANTHER" id="PTHR43013:SF1">
    <property type="entry name" value="GLUTAMYL-TRNA REDUCTASE"/>
    <property type="match status" value="1"/>
</dbReference>
<feature type="domain" description="Tetrapyrrole biosynthesis glutamyl-tRNA reductase dimerisation" evidence="15">
    <location>
        <begin position="330"/>
        <end position="427"/>
    </location>
</feature>
<evidence type="ECO:0000313" key="19">
    <source>
        <dbReference type="Proteomes" id="UP000006854"/>
    </source>
</evidence>
<feature type="binding site" evidence="8 11">
    <location>
        <begin position="199"/>
        <end position="204"/>
    </location>
    <ligand>
        <name>NADP(+)</name>
        <dbReference type="ChEBI" id="CHEBI:58349"/>
    </ligand>
</feature>
<dbReference type="PATRIC" id="fig|953739.5.peg.596"/>
<dbReference type="Pfam" id="PF05201">
    <property type="entry name" value="GlutR_N"/>
    <property type="match status" value="1"/>
</dbReference>
<evidence type="ECO:0000313" key="18">
    <source>
        <dbReference type="EMBL" id="CCA58739.1"/>
    </source>
</evidence>
<evidence type="ECO:0000256" key="5">
    <source>
        <dbReference type="ARBA" id="ARBA00023002"/>
    </source>
</evidence>
<dbReference type="InterPro" id="IPR015896">
    <property type="entry name" value="4pyrrol_synth_GluRdtase_dimer"/>
</dbReference>
<dbReference type="GO" id="GO:0019353">
    <property type="term" value="P:protoporphyrinogen IX biosynthetic process from glutamate"/>
    <property type="evidence" value="ECO:0007669"/>
    <property type="project" value="TreeGrafter"/>
</dbReference>
<dbReference type="InterPro" id="IPR018214">
    <property type="entry name" value="GluRdtase_CS"/>
</dbReference>
<evidence type="ECO:0000259" key="15">
    <source>
        <dbReference type="Pfam" id="PF00745"/>
    </source>
</evidence>
<comment type="pathway">
    <text evidence="1 8 13">Porphyrin-containing compound metabolism; protoporphyrin-IX biosynthesis; 5-aminolevulinate from L-glutamyl-tRNA(Glu): step 1/2.</text>
</comment>
<evidence type="ECO:0000256" key="1">
    <source>
        <dbReference type="ARBA" id="ARBA00005059"/>
    </source>
</evidence>
<dbReference type="InterPro" id="IPR000343">
    <property type="entry name" value="4pyrrol_synth_GluRdtase"/>
</dbReference>
<comment type="subunit">
    <text evidence="8">Homodimer.</text>
</comment>
<reference evidence="18 19" key="1">
    <citation type="journal article" date="2011" name="BMC Genomics">
        <title>Genome-wide analysis of the role of GlnR in Streptomyces venezuelae provides new insights into global nitrogen regulation in actinomycetes.</title>
        <authorList>
            <person name="Pullan S.T."/>
            <person name="Bibb M.J."/>
            <person name="Merrick M."/>
        </authorList>
    </citation>
    <scope>NUCLEOTIDE SEQUENCE [LARGE SCALE GENOMIC DNA]</scope>
    <source>
        <strain evidence="19">ATCC 10712 / CBS 650.69 / DSM 40230 / JCM 4526 / NBRC 13096 / PD 04745</strain>
    </source>
</reference>
<name>F2R6W0_STRVP</name>
<dbReference type="EMBL" id="FR845719">
    <property type="protein sequence ID" value="CCA58739.1"/>
    <property type="molecule type" value="Genomic_DNA"/>
</dbReference>
<feature type="binding site" evidence="8 10">
    <location>
        <position position="130"/>
    </location>
    <ligand>
        <name>substrate</name>
    </ligand>
</feature>
<dbReference type="InterPro" id="IPR006151">
    <property type="entry name" value="Shikm_DH/Glu-tRNA_Rdtase"/>
</dbReference>
<dbReference type="Proteomes" id="UP000006854">
    <property type="component" value="Chromosome"/>
</dbReference>
<gene>
    <name evidence="8" type="primary">hemA</name>
    <name evidence="18" type="ordered locus">SVEN_5453</name>
</gene>
<dbReference type="UniPathway" id="UPA00251">
    <property type="reaction ID" value="UER00316"/>
</dbReference>
<comment type="function">
    <text evidence="8">Catalyzes the NADPH-dependent reduction of glutamyl-tRNA(Glu) to glutamate 1-semialdehyde (GSA).</text>
</comment>
<dbReference type="HAMAP" id="MF_00087">
    <property type="entry name" value="Glu_tRNA_reductase"/>
    <property type="match status" value="1"/>
</dbReference>
<dbReference type="eggNOG" id="COG0373">
    <property type="taxonomic scope" value="Bacteria"/>
</dbReference>
<evidence type="ECO:0000256" key="8">
    <source>
        <dbReference type="HAMAP-Rule" id="MF_00087"/>
    </source>
</evidence>
<dbReference type="SUPFAM" id="SSF69075">
    <property type="entry name" value="Glutamyl tRNA-reductase dimerization domain"/>
    <property type="match status" value="1"/>
</dbReference>
<feature type="binding site" evidence="8 10">
    <location>
        <begin position="124"/>
        <end position="126"/>
    </location>
    <ligand>
        <name>substrate</name>
    </ligand>
</feature>
<keyword evidence="6 8" id="KW-0627">Porphyrin biosynthesis</keyword>
<comment type="domain">
    <text evidence="8">Possesses an unusual extended V-shaped dimeric structure with each monomer consisting of three distinct domains arranged along a curved 'spinal' alpha-helix. The N-terminal catalytic domain specifically recognizes the glutamate moiety of the substrate. The second domain is the NADPH-binding domain, and the third C-terminal domain is responsible for dimerization.</text>
</comment>
<dbReference type="RefSeq" id="WP_015036635.1">
    <property type="nucleotide sequence ID" value="NC_018750.1"/>
</dbReference>
<dbReference type="Gene3D" id="3.30.460.30">
    <property type="entry name" value="Glutamyl-tRNA reductase, N-terminal domain"/>
    <property type="match status" value="1"/>
</dbReference>
<dbReference type="SUPFAM" id="SSF51735">
    <property type="entry name" value="NAD(P)-binding Rossmann-fold domains"/>
    <property type="match status" value="1"/>
</dbReference>
<evidence type="ECO:0000256" key="14">
    <source>
        <dbReference type="SAM" id="MobiDB-lite"/>
    </source>
</evidence>
<dbReference type="GeneID" id="51866021"/>
<proteinExistence type="inferred from homology"/>
<evidence type="ECO:0000256" key="10">
    <source>
        <dbReference type="PIRSR" id="PIRSR000445-2"/>
    </source>
</evidence>
<dbReference type="GO" id="GO:0008883">
    <property type="term" value="F:glutamyl-tRNA reductase activity"/>
    <property type="evidence" value="ECO:0007669"/>
    <property type="project" value="UniProtKB-UniRule"/>
</dbReference>
<evidence type="ECO:0000259" key="16">
    <source>
        <dbReference type="Pfam" id="PF01488"/>
    </source>
</evidence>
<keyword evidence="4 8" id="KW-0521">NADP</keyword>
<accession>F2R6W0</accession>
<dbReference type="NCBIfam" id="TIGR01035">
    <property type="entry name" value="hemA"/>
    <property type="match status" value="1"/>
</dbReference>
<feature type="binding site" evidence="8 10">
    <location>
        <position position="119"/>
    </location>
    <ligand>
        <name>substrate</name>
    </ligand>
</feature>
<dbReference type="Pfam" id="PF01488">
    <property type="entry name" value="Shikimate_DH"/>
    <property type="match status" value="1"/>
</dbReference>
<protein>
    <recommendedName>
        <fullName evidence="3 8">Glutamyl-tRNA reductase</fullName>
        <shortName evidence="8">GluTR</shortName>
        <ecNumber evidence="3 8">1.2.1.70</ecNumber>
    </recommendedName>
</protein>
<dbReference type="PANTHER" id="PTHR43013">
    <property type="entry name" value="GLUTAMYL-TRNA REDUCTASE"/>
    <property type="match status" value="1"/>
</dbReference>
<evidence type="ECO:0000256" key="4">
    <source>
        <dbReference type="ARBA" id="ARBA00022857"/>
    </source>
</evidence>
<evidence type="ECO:0000256" key="9">
    <source>
        <dbReference type="PIRSR" id="PIRSR000445-1"/>
    </source>
</evidence>
<feature type="region of interest" description="Disordered" evidence="14">
    <location>
        <begin position="431"/>
        <end position="494"/>
    </location>
</feature>
<dbReference type="InterPro" id="IPR036291">
    <property type="entry name" value="NAD(P)-bd_dom_sf"/>
</dbReference>
<evidence type="ECO:0000256" key="6">
    <source>
        <dbReference type="ARBA" id="ARBA00023244"/>
    </source>
</evidence>
<comment type="similarity">
    <text evidence="2 8 13">Belongs to the glutamyl-tRNA reductase family.</text>
</comment>
<dbReference type="KEGG" id="sve:SVEN_5453"/>
<feature type="active site" description="Nucleophile" evidence="8 9">
    <location>
        <position position="54"/>
    </location>
</feature>
<feature type="domain" description="Quinate/shikimate 5-dehydrogenase/glutamyl-tRNA reductase" evidence="16">
    <location>
        <begin position="184"/>
        <end position="310"/>
    </location>
</feature>
<evidence type="ECO:0000256" key="3">
    <source>
        <dbReference type="ARBA" id="ARBA00012970"/>
    </source>
</evidence>
<keyword evidence="19" id="KW-1185">Reference proteome</keyword>
<sequence>MSPSSTMLVLGISHASAPLDLLERLAGTDRPAEDLVADVTSVDGIDAAVVVSTCNRLEIYAETRGDGAGPGAAGELTGLGELFAQHTGVDHEEIAPHLYSHHADGAVRHLFAVASGLESVVVGEDQILGQVKLGLERSQRLDRTGRVLAKAVQTALRVGKRARNETGLNEAGRSLATAGLGFFERRVGSLHGKTALVIGAGAFAGVVVAALRRSGLDRVHVANRTPEKAQRLAETTGGVGYDLADVPRLLTEVDVVVGATAATGHLVTAGQVEQALAARDGRELFLLDLSLPHNIAPAAAALPGVTFVDLRRIAEEGQEDEISAASVQAAHELIDAEVEQFRTGLRLAGATPVLTALRTAATEAAQVELDRLARRLEGVDGTVRREIDRSVRRIVDKALHQPTVLVRELAADPDGARHIAAFTRLFAAAEAEGGAGSSTPNGPNPPSAQNDPHAKSDPNAKSDPHANSDPNAQNDPHAKNDPNAQNETKIEAIA</sequence>
<evidence type="ECO:0000256" key="13">
    <source>
        <dbReference type="RuleBase" id="RU000584"/>
    </source>
</evidence>
<dbReference type="Gene3D" id="3.40.50.720">
    <property type="entry name" value="NAD(P)-binding Rossmann-like Domain"/>
    <property type="match status" value="1"/>
</dbReference>
<dbReference type="PROSITE" id="PS00747">
    <property type="entry name" value="GLUTR"/>
    <property type="match status" value="1"/>
</dbReference>
<evidence type="ECO:0000256" key="2">
    <source>
        <dbReference type="ARBA" id="ARBA00005916"/>
    </source>
</evidence>
<dbReference type="InterPro" id="IPR036453">
    <property type="entry name" value="GluRdtase_dimer_dom_sf"/>
</dbReference>
<dbReference type="AlphaFoldDB" id="F2R6W0"/>
<dbReference type="SUPFAM" id="SSF69742">
    <property type="entry name" value="Glutamyl tRNA-reductase catalytic, N-terminal domain"/>
    <property type="match status" value="1"/>
</dbReference>
<keyword evidence="5 8" id="KW-0560">Oxidoreductase</keyword>
<feature type="domain" description="Glutamyl-tRNA reductase N-terminal" evidence="17">
    <location>
        <begin position="10"/>
        <end position="166"/>
    </location>
</feature>
<evidence type="ECO:0000256" key="12">
    <source>
        <dbReference type="PIRSR" id="PIRSR000445-4"/>
    </source>
</evidence>
<evidence type="ECO:0000256" key="7">
    <source>
        <dbReference type="ARBA" id="ARBA00047464"/>
    </source>
</evidence>
<dbReference type="InterPro" id="IPR036343">
    <property type="entry name" value="GluRdtase_N_sf"/>
</dbReference>
<feature type="compositionally biased region" description="Low complexity" evidence="14">
    <location>
        <begin position="431"/>
        <end position="441"/>
    </location>
</feature>
<dbReference type="PIRSF" id="PIRSF000445">
    <property type="entry name" value="4pyrrol_synth_GluRdtase"/>
    <property type="match status" value="1"/>
</dbReference>
<feature type="site" description="Important for activity" evidence="8 12">
    <location>
        <position position="109"/>
    </location>
</feature>
<dbReference type="InterPro" id="IPR015895">
    <property type="entry name" value="4pyrrol_synth_GluRdtase_N"/>
</dbReference>
<dbReference type="EC" id="1.2.1.70" evidence="3 8"/>
<dbReference type="GO" id="GO:0050661">
    <property type="term" value="F:NADP binding"/>
    <property type="evidence" value="ECO:0007669"/>
    <property type="project" value="InterPro"/>
</dbReference>
<evidence type="ECO:0000256" key="11">
    <source>
        <dbReference type="PIRSR" id="PIRSR000445-3"/>
    </source>
</evidence>
<organism evidence="18 19">
    <name type="scientific">Streptomyces venezuelae (strain ATCC 10712 / CBS 650.69 / DSM 40230 / JCM 4526 / NBRC 13096 / PD 04745)</name>
    <dbReference type="NCBI Taxonomy" id="953739"/>
    <lineage>
        <taxon>Bacteria</taxon>
        <taxon>Bacillati</taxon>
        <taxon>Actinomycetota</taxon>
        <taxon>Actinomycetes</taxon>
        <taxon>Kitasatosporales</taxon>
        <taxon>Streptomycetaceae</taxon>
        <taxon>Streptomyces</taxon>
    </lineage>
</organism>
<comment type="catalytic activity">
    <reaction evidence="7 8 13">
        <text>(S)-4-amino-5-oxopentanoate + tRNA(Glu) + NADP(+) = L-glutamyl-tRNA(Glu) + NADPH + H(+)</text>
        <dbReference type="Rhea" id="RHEA:12344"/>
        <dbReference type="Rhea" id="RHEA-COMP:9663"/>
        <dbReference type="Rhea" id="RHEA-COMP:9680"/>
        <dbReference type="ChEBI" id="CHEBI:15378"/>
        <dbReference type="ChEBI" id="CHEBI:57501"/>
        <dbReference type="ChEBI" id="CHEBI:57783"/>
        <dbReference type="ChEBI" id="CHEBI:58349"/>
        <dbReference type="ChEBI" id="CHEBI:78442"/>
        <dbReference type="ChEBI" id="CHEBI:78520"/>
        <dbReference type="EC" id="1.2.1.70"/>
    </reaction>
</comment>
<dbReference type="HOGENOM" id="CLU_035113_4_0_11"/>
<dbReference type="STRING" id="953739.SVEN_5453"/>
<feature type="binding site" evidence="8 10">
    <location>
        <begin position="53"/>
        <end position="56"/>
    </location>
    <ligand>
        <name>substrate</name>
    </ligand>
</feature>
<evidence type="ECO:0000259" key="17">
    <source>
        <dbReference type="Pfam" id="PF05201"/>
    </source>
</evidence>
<dbReference type="FunFam" id="3.30.460.30:FF:000001">
    <property type="entry name" value="Glutamyl-tRNA reductase"/>
    <property type="match status" value="1"/>
</dbReference>
<dbReference type="CDD" id="cd05213">
    <property type="entry name" value="NAD_bind_Glutamyl_tRNA_reduct"/>
    <property type="match status" value="1"/>
</dbReference>
<dbReference type="Pfam" id="PF00745">
    <property type="entry name" value="GlutR_dimer"/>
    <property type="match status" value="1"/>
</dbReference>
<comment type="miscellaneous">
    <text evidence="8">During catalysis, the active site Cys acts as a nucleophile attacking the alpha-carbonyl group of tRNA-bound glutamate with the formation of a thioester intermediate between enzyme and glutamate, and the concomitant release of tRNA(Glu). The thioester intermediate is finally reduced by direct hydride transfer from NADPH, to form the product GSA.</text>
</comment>